<dbReference type="OrthoDB" id="437369at2759"/>
<keyword evidence="5" id="KW-0274">FAD</keyword>
<dbReference type="GO" id="GO:0001735">
    <property type="term" value="F:prenylcysteine oxidase activity"/>
    <property type="evidence" value="ECO:0007669"/>
    <property type="project" value="InterPro"/>
</dbReference>
<keyword evidence="7" id="KW-0325">Glycoprotein</keyword>
<name>A0A6J1E1V5_MOMCH</name>
<dbReference type="PANTHER" id="PTHR15944">
    <property type="entry name" value="FARNESYLCYSTEINE LYASE"/>
    <property type="match status" value="1"/>
</dbReference>
<dbReference type="Pfam" id="PF13450">
    <property type="entry name" value="NAD_binding_8"/>
    <property type="match status" value="1"/>
</dbReference>
<evidence type="ECO:0000256" key="6">
    <source>
        <dbReference type="ARBA" id="ARBA00023002"/>
    </source>
</evidence>
<protein>
    <submittedName>
        <fullName evidence="11">Farnesylcysteine lyase isoform X1</fullName>
    </submittedName>
</protein>
<evidence type="ECO:0000256" key="8">
    <source>
        <dbReference type="SAM" id="SignalP"/>
    </source>
</evidence>
<evidence type="ECO:0000256" key="4">
    <source>
        <dbReference type="ARBA" id="ARBA00022729"/>
    </source>
</evidence>
<dbReference type="GO" id="GO:0030327">
    <property type="term" value="P:prenylated protein catabolic process"/>
    <property type="evidence" value="ECO:0007669"/>
    <property type="project" value="TreeGrafter"/>
</dbReference>
<dbReference type="FunFam" id="3.50.50.60:FF:000430">
    <property type="entry name" value="Farnesylcysteine lyase"/>
    <property type="match status" value="1"/>
</dbReference>
<evidence type="ECO:0000256" key="5">
    <source>
        <dbReference type="ARBA" id="ARBA00022827"/>
    </source>
</evidence>
<dbReference type="InterPro" id="IPR017046">
    <property type="entry name" value="Prenylcysteine_Oxase1"/>
</dbReference>
<reference evidence="11" key="1">
    <citation type="submission" date="2025-08" db="UniProtKB">
        <authorList>
            <consortium name="RefSeq"/>
        </authorList>
    </citation>
    <scope>IDENTIFICATION</scope>
    <source>
        <strain evidence="11">OHB3-1</strain>
    </source>
</reference>
<feature type="signal peptide" evidence="8">
    <location>
        <begin position="1"/>
        <end position="24"/>
    </location>
</feature>
<dbReference type="AlphaFoldDB" id="A0A6J1E1V5"/>
<dbReference type="Gene3D" id="3.50.50.60">
    <property type="entry name" value="FAD/NAD(P)-binding domain"/>
    <property type="match status" value="2"/>
</dbReference>
<evidence type="ECO:0000313" key="10">
    <source>
        <dbReference type="Proteomes" id="UP000504603"/>
    </source>
</evidence>
<dbReference type="InterPro" id="IPR036188">
    <property type="entry name" value="FAD/NAD-bd_sf"/>
</dbReference>
<proteinExistence type="inferred from homology"/>
<evidence type="ECO:0000313" key="11">
    <source>
        <dbReference type="RefSeq" id="XP_022159244.1"/>
    </source>
</evidence>
<organism evidence="10 11">
    <name type="scientific">Momordica charantia</name>
    <name type="common">Bitter gourd</name>
    <name type="synonym">Balsam pear</name>
    <dbReference type="NCBI Taxonomy" id="3673"/>
    <lineage>
        <taxon>Eukaryota</taxon>
        <taxon>Viridiplantae</taxon>
        <taxon>Streptophyta</taxon>
        <taxon>Embryophyta</taxon>
        <taxon>Tracheophyta</taxon>
        <taxon>Spermatophyta</taxon>
        <taxon>Magnoliopsida</taxon>
        <taxon>eudicotyledons</taxon>
        <taxon>Gunneridae</taxon>
        <taxon>Pentapetalae</taxon>
        <taxon>rosids</taxon>
        <taxon>fabids</taxon>
        <taxon>Cucurbitales</taxon>
        <taxon>Cucurbitaceae</taxon>
        <taxon>Momordiceae</taxon>
        <taxon>Momordica</taxon>
    </lineage>
</organism>
<evidence type="ECO:0000256" key="3">
    <source>
        <dbReference type="ARBA" id="ARBA00022630"/>
    </source>
</evidence>
<feature type="chain" id="PRO_5026762554" evidence="8">
    <location>
        <begin position="25"/>
        <end position="502"/>
    </location>
</feature>
<keyword evidence="10" id="KW-1185">Reference proteome</keyword>
<dbReference type="KEGG" id="mcha:111025661"/>
<feature type="domain" description="Prenylcysteine lyase" evidence="9">
    <location>
        <begin position="150"/>
        <end position="478"/>
    </location>
</feature>
<evidence type="ECO:0000259" key="9">
    <source>
        <dbReference type="Pfam" id="PF07156"/>
    </source>
</evidence>
<dbReference type="GO" id="GO:0016829">
    <property type="term" value="F:lyase activity"/>
    <property type="evidence" value="ECO:0007669"/>
    <property type="project" value="UniProtKB-KW"/>
</dbReference>
<comment type="cofactor">
    <cofactor evidence="1">
        <name>FAD</name>
        <dbReference type="ChEBI" id="CHEBI:57692"/>
    </cofactor>
</comment>
<dbReference type="PANTHER" id="PTHR15944:SF0">
    <property type="entry name" value="PRENYLCYSTEINE LYASE DOMAIN-CONTAINING PROTEIN"/>
    <property type="match status" value="1"/>
</dbReference>
<keyword evidence="3" id="KW-0285">Flavoprotein</keyword>
<dbReference type="SUPFAM" id="SSF51905">
    <property type="entry name" value="FAD/NAD(P)-binding domain"/>
    <property type="match status" value="1"/>
</dbReference>
<keyword evidence="6" id="KW-0560">Oxidoreductase</keyword>
<evidence type="ECO:0000256" key="1">
    <source>
        <dbReference type="ARBA" id="ARBA00001974"/>
    </source>
</evidence>
<dbReference type="Pfam" id="PF07156">
    <property type="entry name" value="Prenylcys_lyase"/>
    <property type="match status" value="1"/>
</dbReference>
<dbReference type="Proteomes" id="UP000504603">
    <property type="component" value="Unplaced"/>
</dbReference>
<keyword evidence="4 8" id="KW-0732">Signal</keyword>
<dbReference type="PIRSF" id="PIRSF036292">
    <property type="entry name" value="Prenylcysteine_oxidase"/>
    <property type="match status" value="1"/>
</dbReference>
<dbReference type="GeneID" id="111025661"/>
<evidence type="ECO:0000256" key="2">
    <source>
        <dbReference type="ARBA" id="ARBA00009967"/>
    </source>
</evidence>
<comment type="similarity">
    <text evidence="2">Belongs to the prenylcysteine oxidase family.</text>
</comment>
<keyword evidence="11" id="KW-0456">Lyase</keyword>
<sequence>MYMVGWSTIGHLFLLFLVLPPAISQSQATPTVCIVGSGIGGSSVSHFLRHYAAAYNASTGFNIRIFERHNIVGGRMATVNVAGDTFEAGASILHPKNLHALRFTDLLNLTLKKPSSPDSLSLGIWDGHRFVFKTLNGGLASKIPLLAKILQLWNQLLMFFRYGFSLLRMEDFVESAVGRFSKYYESFESRPVFETVTEMLNWSGLYNLTTRTLFEELIDARLSRLLIQELVTVITRINYGQSVSISGLAGAVSLAGSGGGLWSVEGGNWQIAARLINHSDSTLHLQEEIESISYLGEYYEVKSNKGNSYTCEITVVATPLDELNIQFTPPIVIPKREMQHTHTTFVRGLLNPGYFGLKTPSSIPKLVGTKENDNVQFSSISVLKQHDDNDMTYKIFSRKLMKDTLLDKIFRVRNETIRIDWAAYPHFKAPEVFAPFLLDDRHLYYVNAFENAASTIETSAVAAENIARLVLSRFFAKVNPNSLHLTPVSDRVASASALHVDL</sequence>
<dbReference type="GO" id="GO:0030328">
    <property type="term" value="P:prenylcysteine catabolic process"/>
    <property type="evidence" value="ECO:0007669"/>
    <property type="project" value="InterPro"/>
</dbReference>
<gene>
    <name evidence="11" type="primary">LOC111025661</name>
</gene>
<evidence type="ECO:0000256" key="7">
    <source>
        <dbReference type="ARBA" id="ARBA00023180"/>
    </source>
</evidence>
<accession>A0A6J1E1V5</accession>
<dbReference type="InterPro" id="IPR010795">
    <property type="entry name" value="Prenylcys_lyase"/>
</dbReference>
<dbReference type="RefSeq" id="XP_022159244.1">
    <property type="nucleotide sequence ID" value="XM_022303552.1"/>
</dbReference>